<evidence type="ECO:0000313" key="2">
    <source>
        <dbReference type="EMBL" id="QCW23803.1"/>
    </source>
</evidence>
<accession>A0A4Y5P1T2</accession>
<keyword evidence="3" id="KW-1185">Reference proteome</keyword>
<dbReference type="Proteomes" id="UP000308921">
    <property type="component" value="Segment"/>
</dbReference>
<dbReference type="InterPro" id="IPR054287">
    <property type="entry name" value="DUF7022"/>
</dbReference>
<gene>
    <name evidence="2" type="ORF">AAS21_gp065</name>
</gene>
<proteinExistence type="predicted"/>
<feature type="compositionally biased region" description="Basic and acidic residues" evidence="1">
    <location>
        <begin position="13"/>
        <end position="26"/>
    </location>
</feature>
<protein>
    <submittedName>
        <fullName evidence="2">Uncharacterized protein</fullName>
    </submittedName>
</protein>
<feature type="compositionally biased region" description="Low complexity" evidence="1">
    <location>
        <begin position="39"/>
        <end position="49"/>
    </location>
</feature>
<name>A0A4Y5P1T2_9CAUD</name>
<dbReference type="EMBL" id="MK770119">
    <property type="protein sequence ID" value="QCW23803.1"/>
    <property type="molecule type" value="Genomic_DNA"/>
</dbReference>
<sequence>MAKSTKKATAVEATKRFDATEKNRDARLKRHLKKHPQDAVAQAATKTAAPVRRKPKSKGSTKAVKTQKIVVFMGKDVGFKSVVPRLTGGSDFPYRERGMNSRVYEGKVREHRAELAKLMKETQGRFGKVPVNTEELIKENVKALCYGLGIHYTGKSFAPRRAYKGKR</sequence>
<reference evidence="2 3" key="1">
    <citation type="submission" date="2019-04" db="EMBL/GenBank/DDBJ databases">
        <title>Complete genome sequence of Pantoea bacteriophage vB_PagS_AAS21.</title>
        <authorList>
            <person name="Truncaite L."/>
            <person name="Simoliuniene M."/>
            <person name="Zajanckauskaite A."/>
            <person name="Meskys R."/>
            <person name="Simoliunas E."/>
        </authorList>
    </citation>
    <scope>NUCLEOTIDE SEQUENCE [LARGE SCALE GENOMIC DNA]</scope>
</reference>
<feature type="region of interest" description="Disordered" evidence="1">
    <location>
        <begin position="1"/>
        <end position="62"/>
    </location>
</feature>
<organism evidence="2 3">
    <name type="scientific">Pantoea phage vB_PagS_AAS21</name>
    <dbReference type="NCBI Taxonomy" id="2575261"/>
    <lineage>
        <taxon>Viruses</taxon>
        <taxon>Duplodnaviria</taxon>
        <taxon>Heunggongvirae</taxon>
        <taxon>Uroviricota</taxon>
        <taxon>Caudoviricetes</taxon>
        <taxon>Demerecviridae</taxon>
        <taxon>Keyvirus</taxon>
        <taxon>Keyvirus AAS21</taxon>
    </lineage>
</organism>
<evidence type="ECO:0000313" key="3">
    <source>
        <dbReference type="Proteomes" id="UP000308921"/>
    </source>
</evidence>
<dbReference type="Pfam" id="PF22887">
    <property type="entry name" value="DUF7022"/>
    <property type="match status" value="1"/>
</dbReference>
<evidence type="ECO:0000256" key="1">
    <source>
        <dbReference type="SAM" id="MobiDB-lite"/>
    </source>
</evidence>